<protein>
    <submittedName>
        <fullName evidence="2">Uncharacterized protein</fullName>
    </submittedName>
</protein>
<evidence type="ECO:0000256" key="1">
    <source>
        <dbReference type="SAM" id="MobiDB-lite"/>
    </source>
</evidence>
<evidence type="ECO:0000313" key="2">
    <source>
        <dbReference type="EMBL" id="RFU82360.1"/>
    </source>
</evidence>
<name>A0A372LVH0_9ACTN</name>
<comment type="caution">
    <text evidence="2">The sequence shown here is derived from an EMBL/GenBank/DDBJ whole genome shotgun (WGS) entry which is preliminary data.</text>
</comment>
<dbReference type="OrthoDB" id="3846417at2"/>
<organism evidence="2 3">
    <name type="scientific">Streptomyces triticagri</name>
    <dbReference type="NCBI Taxonomy" id="2293568"/>
    <lineage>
        <taxon>Bacteria</taxon>
        <taxon>Bacillati</taxon>
        <taxon>Actinomycetota</taxon>
        <taxon>Actinomycetes</taxon>
        <taxon>Kitasatosporales</taxon>
        <taxon>Streptomycetaceae</taxon>
        <taxon>Streptomyces</taxon>
    </lineage>
</organism>
<feature type="region of interest" description="Disordered" evidence="1">
    <location>
        <begin position="116"/>
        <end position="143"/>
    </location>
</feature>
<dbReference type="RefSeq" id="WP_128559881.1">
    <property type="nucleotide sequence ID" value="NZ_QUAK01000238.1"/>
</dbReference>
<dbReference type="EMBL" id="QUAK01000238">
    <property type="protein sequence ID" value="RFU82360.1"/>
    <property type="molecule type" value="Genomic_DNA"/>
</dbReference>
<proteinExistence type="predicted"/>
<keyword evidence="3" id="KW-1185">Reference proteome</keyword>
<evidence type="ECO:0000313" key="3">
    <source>
        <dbReference type="Proteomes" id="UP000263094"/>
    </source>
</evidence>
<dbReference type="Proteomes" id="UP000263094">
    <property type="component" value="Unassembled WGS sequence"/>
</dbReference>
<accession>A0A372LVH0</accession>
<reference evidence="2 3" key="1">
    <citation type="submission" date="2018-08" db="EMBL/GenBank/DDBJ databases">
        <title>Isolation, diversity and antifungal activity of Actinobacteria from wheat.</title>
        <authorList>
            <person name="Han C."/>
        </authorList>
    </citation>
    <scope>NUCLEOTIDE SEQUENCE [LARGE SCALE GENOMIC DNA]</scope>
    <source>
        <strain evidence="2 3">NEAU-YY421</strain>
    </source>
</reference>
<gene>
    <name evidence="2" type="ORF">DY218_33195</name>
</gene>
<dbReference type="AlphaFoldDB" id="A0A372LVH0"/>
<sequence length="754" mass="80335">MGLTVRQLLDLQLGGLKATVDDWQSMARRLRALATGTDGDAGAKQLDARARKADWSGANAQVGRGFVTRTAGEFNDAAAAARSVHAVLRDAHSGLTRHQDALAAVIADATRRNIHINDKGGAQPPSAPPGVLAQEDRPEGPTKSELAAVEQQVARILREADETDRVAARALRALSRDRHDFAGRPVAGLADAAARQGAADAKYWAAKIARGDVAGWSDDELGRFNEMLGLQRGNSAFTEAFAVALGGRGTLEFWRDLSSPEGGVDAARSGLLADTQDHLSMTLASATHSESPAMDAWKRDVISAGGTYFPGEGRTGTGPYGFQIMSSLMNKGRYESGFLRDYGEELIEFERRYPADPEVVWRSRATLDHPPDGAPNDPMAGYLEALGHNPEASLKFFNDATGEGRDGLARTDNFDYLVGKGDDVRAWPPGEDGEPVGHDNLGHALESATLGYAYDARNPSPPPMTTAADIEAREARTALTARVVDHYGSAETIDAQPGVRDSLARIAAGHVDSISYTMANFGGSGELTDRDGLFDAKGRHLADFGQSDTVNFLTALASEKSSYDTVSAAQQAYTSSLMAAQGDRHEDAIDAGMAGTVVHGLLDEARTEAIGKEYADEADERNRELEKQGEWRSYAVGASVAVVAGAGAALVVPAAGAAAVVAPLAFDAAQGATETAWATNTIDWLSAREYDNSEDARQGIQRAQREGERNAMVPLQNFAEARGMGPKEFRDVERRAYVSYAQGGHFADSDNARF</sequence>